<evidence type="ECO:0000256" key="2">
    <source>
        <dbReference type="ARBA" id="ARBA00022448"/>
    </source>
</evidence>
<dbReference type="Pfam" id="PF00520">
    <property type="entry name" value="Ion_trans"/>
    <property type="match status" value="1"/>
</dbReference>
<gene>
    <name evidence="16" type="ORF">PGLA1383_LOCUS5652</name>
</gene>
<dbReference type="OrthoDB" id="424431at2759"/>
<evidence type="ECO:0000256" key="7">
    <source>
        <dbReference type="ARBA" id="ARBA00022882"/>
    </source>
</evidence>
<feature type="transmembrane region" description="Helical" evidence="14">
    <location>
        <begin position="343"/>
        <end position="366"/>
    </location>
</feature>
<dbReference type="Gene3D" id="1.20.120.350">
    <property type="entry name" value="Voltage-gated potassium channels. Chain C"/>
    <property type="match status" value="1"/>
</dbReference>
<keyword evidence="4" id="KW-0107">Calcium channel</keyword>
<keyword evidence="12" id="KW-0407">Ion channel</keyword>
<feature type="compositionally biased region" description="Polar residues" evidence="13">
    <location>
        <begin position="1"/>
        <end position="19"/>
    </location>
</feature>
<keyword evidence="9" id="KW-0406">Ion transport</keyword>
<dbReference type="GO" id="GO:0005891">
    <property type="term" value="C:voltage-gated calcium channel complex"/>
    <property type="evidence" value="ECO:0007669"/>
    <property type="project" value="TreeGrafter"/>
</dbReference>
<feature type="domain" description="Ion transport" evidence="15">
    <location>
        <begin position="123"/>
        <end position="373"/>
    </location>
</feature>
<dbReference type="InterPro" id="IPR050599">
    <property type="entry name" value="VDCC_alpha-1_subunit"/>
</dbReference>
<dbReference type="Gene3D" id="1.10.287.70">
    <property type="match status" value="1"/>
</dbReference>
<evidence type="ECO:0000313" key="16">
    <source>
        <dbReference type="EMBL" id="CAE8586809.1"/>
    </source>
</evidence>
<feature type="transmembrane region" description="Helical" evidence="14">
    <location>
        <begin position="254"/>
        <end position="282"/>
    </location>
</feature>
<evidence type="ECO:0000256" key="5">
    <source>
        <dbReference type="ARBA" id="ARBA00022692"/>
    </source>
</evidence>
<evidence type="ECO:0000256" key="10">
    <source>
        <dbReference type="ARBA" id="ARBA00023136"/>
    </source>
</evidence>
<dbReference type="OMA" id="YFICMEL"/>
<keyword evidence="5 14" id="KW-0812">Transmembrane</keyword>
<evidence type="ECO:0000256" key="3">
    <source>
        <dbReference type="ARBA" id="ARBA00022568"/>
    </source>
</evidence>
<evidence type="ECO:0000256" key="1">
    <source>
        <dbReference type="ARBA" id="ARBA00004141"/>
    </source>
</evidence>
<sequence length="629" mass="70341">MLLQEASFSQHTGGSQTLPGQPVGEPELLTEEAKLKAKRNKLQVSASKRTLSGGQLGFREALRETFTRTYASWTKDWKDRRNGENPGALFQEVNAVKAKTPEQKRREEARKFGNNCFGRLAKHRYFEWTTMVVILMNAMHIGVDTDYSARFYKPDNLYEGPAYFICMELFFAVYFSVELFIRFVGCRRKRLIFRDSWFVFDSFLVFMMDLETFILPFATPGGSPVSSLSILRLLRLLRISRMAKLMRAFPELMLIVKGLVAAARAVAWTLVLLLMIMFVFSILFTSVFHQGWATDEEVEDDIGFYFGSMSKSMFTLVIYGTLLDEVTDCATAIRGSGKIITMLPVFLVFIVLASFMMLNMLLGILVEVVANTAEGEKLAAKNIHVRQAILDTLTTLQGDAEGISRSMWMSIKGRDDVRVNLAELGILNKHHDELAIIGFDSKEVVDGKEYLVTAEAFLNFLFHLQPTEALRLCELQETEKVFVEVRKDVQKRIFALESLVARLTGKEAAEVQGKSGSGKEFRKPSLESCSEKAPPGTKMVACGENASGSIWHSSTGSPPPSLQGGFSKIPVENLMEMLSRLKKTDTGSLVDEIRRRLGLDDLESGAPLEWFDADTQQGFATGIPAANAA</sequence>
<evidence type="ECO:0000256" key="9">
    <source>
        <dbReference type="ARBA" id="ARBA00023065"/>
    </source>
</evidence>
<dbReference type="InterPro" id="IPR005821">
    <property type="entry name" value="Ion_trans_dom"/>
</dbReference>
<keyword evidence="6" id="KW-0106">Calcium</keyword>
<accession>A0A813DL17</accession>
<dbReference type="SUPFAM" id="SSF81324">
    <property type="entry name" value="Voltage-gated potassium channels"/>
    <property type="match status" value="1"/>
</dbReference>
<protein>
    <recommendedName>
        <fullName evidence="15">Ion transport domain-containing protein</fullName>
    </recommendedName>
</protein>
<dbReference type="GO" id="GO:0098703">
    <property type="term" value="P:calcium ion import across plasma membrane"/>
    <property type="evidence" value="ECO:0007669"/>
    <property type="project" value="TreeGrafter"/>
</dbReference>
<evidence type="ECO:0000313" key="17">
    <source>
        <dbReference type="Proteomes" id="UP000654075"/>
    </source>
</evidence>
<evidence type="ECO:0000256" key="8">
    <source>
        <dbReference type="ARBA" id="ARBA00022989"/>
    </source>
</evidence>
<dbReference type="AlphaFoldDB" id="A0A813DL17"/>
<comment type="subcellular location">
    <subcellularLocation>
        <location evidence="1">Membrane</location>
        <topology evidence="1">Multi-pass membrane protein</topology>
    </subcellularLocation>
</comment>
<proteinExistence type="predicted"/>
<keyword evidence="7" id="KW-0851">Voltage-gated channel</keyword>
<evidence type="ECO:0000256" key="14">
    <source>
        <dbReference type="SAM" id="Phobius"/>
    </source>
</evidence>
<dbReference type="GO" id="GO:0008331">
    <property type="term" value="F:high voltage-gated calcium channel activity"/>
    <property type="evidence" value="ECO:0007669"/>
    <property type="project" value="TreeGrafter"/>
</dbReference>
<feature type="transmembrane region" description="Helical" evidence="14">
    <location>
        <begin position="302"/>
        <end position="322"/>
    </location>
</feature>
<dbReference type="Proteomes" id="UP000654075">
    <property type="component" value="Unassembled WGS sequence"/>
</dbReference>
<evidence type="ECO:0000256" key="6">
    <source>
        <dbReference type="ARBA" id="ARBA00022837"/>
    </source>
</evidence>
<evidence type="ECO:0000259" key="15">
    <source>
        <dbReference type="Pfam" id="PF00520"/>
    </source>
</evidence>
<keyword evidence="8 14" id="KW-1133">Transmembrane helix</keyword>
<keyword evidence="17" id="KW-1185">Reference proteome</keyword>
<feature type="transmembrane region" description="Helical" evidence="14">
    <location>
        <begin position="125"/>
        <end position="142"/>
    </location>
</feature>
<evidence type="ECO:0000256" key="13">
    <source>
        <dbReference type="SAM" id="MobiDB-lite"/>
    </source>
</evidence>
<feature type="transmembrane region" description="Helical" evidence="14">
    <location>
        <begin position="162"/>
        <end position="184"/>
    </location>
</feature>
<keyword evidence="2" id="KW-0813">Transport</keyword>
<dbReference type="PANTHER" id="PTHR45628">
    <property type="entry name" value="VOLTAGE-DEPENDENT CALCIUM CHANNEL TYPE A SUBUNIT ALPHA-1"/>
    <property type="match status" value="1"/>
</dbReference>
<evidence type="ECO:0000256" key="11">
    <source>
        <dbReference type="ARBA" id="ARBA00023180"/>
    </source>
</evidence>
<keyword evidence="11" id="KW-0325">Glycoprotein</keyword>
<reference evidence="16" key="1">
    <citation type="submission" date="2021-02" db="EMBL/GenBank/DDBJ databases">
        <authorList>
            <person name="Dougan E. K."/>
            <person name="Rhodes N."/>
            <person name="Thang M."/>
            <person name="Chan C."/>
        </authorList>
    </citation>
    <scope>NUCLEOTIDE SEQUENCE</scope>
</reference>
<dbReference type="EMBL" id="CAJNNV010002231">
    <property type="protein sequence ID" value="CAE8586809.1"/>
    <property type="molecule type" value="Genomic_DNA"/>
</dbReference>
<feature type="region of interest" description="Disordered" evidence="13">
    <location>
        <begin position="511"/>
        <end position="537"/>
    </location>
</feature>
<comment type="caution">
    <text evidence="16">The sequence shown here is derived from an EMBL/GenBank/DDBJ whole genome shotgun (WGS) entry which is preliminary data.</text>
</comment>
<feature type="region of interest" description="Disordered" evidence="13">
    <location>
        <begin position="1"/>
        <end position="24"/>
    </location>
</feature>
<evidence type="ECO:0000256" key="4">
    <source>
        <dbReference type="ARBA" id="ARBA00022673"/>
    </source>
</evidence>
<evidence type="ECO:0000256" key="12">
    <source>
        <dbReference type="ARBA" id="ARBA00023303"/>
    </source>
</evidence>
<organism evidence="16 17">
    <name type="scientific">Polarella glacialis</name>
    <name type="common">Dinoflagellate</name>
    <dbReference type="NCBI Taxonomy" id="89957"/>
    <lineage>
        <taxon>Eukaryota</taxon>
        <taxon>Sar</taxon>
        <taxon>Alveolata</taxon>
        <taxon>Dinophyceae</taxon>
        <taxon>Suessiales</taxon>
        <taxon>Suessiaceae</taxon>
        <taxon>Polarella</taxon>
    </lineage>
</organism>
<keyword evidence="3" id="KW-0109">Calcium transport</keyword>
<keyword evidence="10 14" id="KW-0472">Membrane</keyword>
<dbReference type="InterPro" id="IPR027359">
    <property type="entry name" value="Volt_channel_dom_sf"/>
</dbReference>
<dbReference type="PANTHER" id="PTHR45628:SF7">
    <property type="entry name" value="VOLTAGE-DEPENDENT CALCIUM CHANNEL TYPE A SUBUNIT ALPHA-1"/>
    <property type="match status" value="1"/>
</dbReference>
<name>A0A813DL17_POLGL</name>